<feature type="compositionally biased region" description="Low complexity" evidence="2">
    <location>
        <begin position="150"/>
        <end position="172"/>
    </location>
</feature>
<dbReference type="Proteomes" id="UP000650467">
    <property type="component" value="Unassembled WGS sequence"/>
</dbReference>
<keyword evidence="1" id="KW-0175">Coiled coil</keyword>
<dbReference type="AlphaFoldDB" id="A0A835TPP7"/>
<name>A0A835TPP7_CHLIN</name>
<comment type="caution">
    <text evidence="3">The sequence shown here is derived from an EMBL/GenBank/DDBJ whole genome shotgun (WGS) entry which is preliminary data.</text>
</comment>
<accession>A0A835TPP7</accession>
<evidence type="ECO:0000256" key="1">
    <source>
        <dbReference type="SAM" id="Coils"/>
    </source>
</evidence>
<sequence length="261" mass="26328">MLNSGGGPPRLGAGPGPSLGIGGSSGGNYLQLLDNYGRLIAGQEGQLAALREQRAALGGEVQAARQQRDAAAELASTARARTAALEAERRTKESDLHAIKARNDALRCDVESRRAQLEQLKRQQGDSKEGFVDRCMQLEQEVRAVLAEHAAATPAPGTRSGTTPTTATGPGTSDSRNPLDQGPVTVPAALSGAGFGCGGGGGGAPSLVLEPGLTTMMVVEASEQGGSAHKHAGGGGEGLSQEGAGEGGFGSQLPYGQGHTQ</sequence>
<evidence type="ECO:0000256" key="2">
    <source>
        <dbReference type="SAM" id="MobiDB-lite"/>
    </source>
</evidence>
<evidence type="ECO:0000313" key="3">
    <source>
        <dbReference type="EMBL" id="KAG2441770.1"/>
    </source>
</evidence>
<dbReference type="OrthoDB" id="550258at2759"/>
<gene>
    <name evidence="3" type="ORF">HXX76_003383</name>
</gene>
<evidence type="ECO:0000313" key="4">
    <source>
        <dbReference type="Proteomes" id="UP000650467"/>
    </source>
</evidence>
<keyword evidence="4" id="KW-1185">Reference proteome</keyword>
<organism evidence="3 4">
    <name type="scientific">Chlamydomonas incerta</name>
    <dbReference type="NCBI Taxonomy" id="51695"/>
    <lineage>
        <taxon>Eukaryota</taxon>
        <taxon>Viridiplantae</taxon>
        <taxon>Chlorophyta</taxon>
        <taxon>core chlorophytes</taxon>
        <taxon>Chlorophyceae</taxon>
        <taxon>CS clade</taxon>
        <taxon>Chlamydomonadales</taxon>
        <taxon>Chlamydomonadaceae</taxon>
        <taxon>Chlamydomonas</taxon>
    </lineage>
</organism>
<protein>
    <submittedName>
        <fullName evidence="3">Uncharacterized protein</fullName>
    </submittedName>
</protein>
<feature type="compositionally biased region" description="Gly residues" evidence="2">
    <location>
        <begin position="233"/>
        <end position="250"/>
    </location>
</feature>
<feature type="coiled-coil region" evidence="1">
    <location>
        <begin position="33"/>
        <end position="67"/>
    </location>
</feature>
<dbReference type="EMBL" id="JAEHOC010000005">
    <property type="protein sequence ID" value="KAG2441770.1"/>
    <property type="molecule type" value="Genomic_DNA"/>
</dbReference>
<feature type="region of interest" description="Disordered" evidence="2">
    <location>
        <begin position="224"/>
        <end position="261"/>
    </location>
</feature>
<feature type="region of interest" description="Disordered" evidence="2">
    <location>
        <begin position="150"/>
        <end position="187"/>
    </location>
</feature>
<proteinExistence type="predicted"/>
<reference evidence="3" key="1">
    <citation type="journal article" date="2020" name="bioRxiv">
        <title>Comparative genomics of Chlamydomonas.</title>
        <authorList>
            <person name="Craig R.J."/>
            <person name="Hasan A.R."/>
            <person name="Ness R.W."/>
            <person name="Keightley P.D."/>
        </authorList>
    </citation>
    <scope>NUCLEOTIDE SEQUENCE</scope>
    <source>
        <strain evidence="3">SAG 7.73</strain>
    </source>
</reference>